<reference evidence="1 2" key="1">
    <citation type="journal article" date="2021" name="Commun. Biol.">
        <title>Genomic insights into the host specific adaptation of the Pneumocystis genus.</title>
        <authorList>
            <person name="Cisse O.H."/>
            <person name="Ma L."/>
            <person name="Dekker J.P."/>
            <person name="Khil P.P."/>
            <person name="Youn J.-H."/>
            <person name="Brenchley J.M."/>
            <person name="Blair R."/>
            <person name="Pahar B."/>
            <person name="Chabe M."/>
            <person name="Van Rompay K.K.A."/>
            <person name="Keesler R."/>
            <person name="Sukura A."/>
            <person name="Hirsch V."/>
            <person name="Kutty G."/>
            <person name="Liu Y."/>
            <person name="Peng L."/>
            <person name="Chen J."/>
            <person name="Song J."/>
            <person name="Weissenbacher-Lang C."/>
            <person name="Xu J."/>
            <person name="Upham N.S."/>
            <person name="Stajich J.E."/>
            <person name="Cuomo C.A."/>
            <person name="Cushion M.T."/>
            <person name="Kovacs J.A."/>
        </authorList>
    </citation>
    <scope>NUCLEOTIDE SEQUENCE [LARGE SCALE GENOMIC DNA]</scope>
    <source>
        <strain evidence="1 2">RABM</strain>
    </source>
</reference>
<dbReference type="Proteomes" id="UP000768646">
    <property type="component" value="Unassembled WGS sequence"/>
</dbReference>
<accession>A0ACB7CFY7</accession>
<dbReference type="EMBL" id="JABTEG010000001">
    <property type="protein sequence ID" value="KAG4306315.1"/>
    <property type="molecule type" value="Genomic_DNA"/>
</dbReference>
<name>A0ACB7CFY7_9ASCO</name>
<comment type="caution">
    <text evidence="1">The sequence shown here is derived from an EMBL/GenBank/DDBJ whole genome shotgun (WGS) entry which is preliminary data.</text>
</comment>
<evidence type="ECO:0000313" key="2">
    <source>
        <dbReference type="Proteomes" id="UP000768646"/>
    </source>
</evidence>
<evidence type="ECO:0000313" key="1">
    <source>
        <dbReference type="EMBL" id="KAG4306315.1"/>
    </source>
</evidence>
<sequence length="395" mass="45689">MRLFSRVFVLLLRTEAIQAVDDASNLLNNLFAYIMVTVNDFTARFTSLNVYKKDKLENTQNTYSKKEMTSTKKFENQASDLVINNNRIALFVYILNLPTTATFNKVQNLLHTLYTVAEQKKAFYTLDTLDIFVVFANWCNYCLFDEPYNWSDIYILQDDDATLVPDALHRCIRRVEGSVPCHVKGGDEEEEEGKKEEVEKYKIVAGKGRGWGDFEFGGTFDYLHAGHKMLLTMAAWISSEKVHAKCKECEEYMGVAVYIDLSGYFVCYLTLVSFNEKVEMLSTKKYKEWIEPIERRMEHVQAFFYIINRKLVYLVTPIFDIYGATITDKNIEAIVVSEETKRGGEIINEERLRRNMKVLKLFCIKMIVDIDGDACSKLSSTNIREKMAKKMQDGC</sequence>
<proteinExistence type="predicted"/>
<gene>
    <name evidence="1" type="ORF">PORY_000303</name>
</gene>
<organism evidence="1 2">
    <name type="scientific">Pneumocystis oryctolagi</name>
    <dbReference type="NCBI Taxonomy" id="42067"/>
    <lineage>
        <taxon>Eukaryota</taxon>
        <taxon>Fungi</taxon>
        <taxon>Dikarya</taxon>
        <taxon>Ascomycota</taxon>
        <taxon>Taphrinomycotina</taxon>
        <taxon>Pneumocystomycetes</taxon>
        <taxon>Pneumocystaceae</taxon>
        <taxon>Pneumocystis</taxon>
    </lineage>
</organism>
<protein>
    <submittedName>
        <fullName evidence="1">Uncharacterized protein</fullName>
    </submittedName>
</protein>
<keyword evidence="2" id="KW-1185">Reference proteome</keyword>